<dbReference type="RefSeq" id="WP_196957186.1">
    <property type="nucleotide sequence ID" value="NZ_JADWYK010000021.1"/>
</dbReference>
<organism evidence="2 3">
    <name type="scientific">Hymenobacter guriensis</name>
    <dbReference type="NCBI Taxonomy" id="2793065"/>
    <lineage>
        <taxon>Bacteria</taxon>
        <taxon>Pseudomonadati</taxon>
        <taxon>Bacteroidota</taxon>
        <taxon>Cytophagia</taxon>
        <taxon>Cytophagales</taxon>
        <taxon>Hymenobacteraceae</taxon>
        <taxon>Hymenobacter</taxon>
    </lineage>
</organism>
<dbReference type="Proteomes" id="UP000601099">
    <property type="component" value="Unassembled WGS sequence"/>
</dbReference>
<keyword evidence="3" id="KW-1185">Reference proteome</keyword>
<protein>
    <submittedName>
        <fullName evidence="2">Uncharacterized protein</fullName>
    </submittedName>
</protein>
<name>A0ABS0L968_9BACT</name>
<evidence type="ECO:0000256" key="1">
    <source>
        <dbReference type="SAM" id="MobiDB-lite"/>
    </source>
</evidence>
<gene>
    <name evidence="2" type="ORF">I5L79_21665</name>
</gene>
<sequence length="74" mass="7685">MTNKVTLQASDTKKSHQFDPKHAATLLSYPGSVWKKVEADGGTTPTAKTPAVAEAPAEAPVAEAPAKSNKNKPA</sequence>
<evidence type="ECO:0000313" key="2">
    <source>
        <dbReference type="EMBL" id="MBG8556168.1"/>
    </source>
</evidence>
<feature type="compositionally biased region" description="Low complexity" evidence="1">
    <location>
        <begin position="43"/>
        <end position="67"/>
    </location>
</feature>
<accession>A0ABS0L968</accession>
<feature type="region of interest" description="Disordered" evidence="1">
    <location>
        <begin position="38"/>
        <end position="74"/>
    </location>
</feature>
<proteinExistence type="predicted"/>
<dbReference type="EMBL" id="JADWYK010000021">
    <property type="protein sequence ID" value="MBG8556168.1"/>
    <property type="molecule type" value="Genomic_DNA"/>
</dbReference>
<evidence type="ECO:0000313" key="3">
    <source>
        <dbReference type="Proteomes" id="UP000601099"/>
    </source>
</evidence>
<reference evidence="2 3" key="1">
    <citation type="submission" date="2020-11" db="EMBL/GenBank/DDBJ databases">
        <title>Hymenobacter sp.</title>
        <authorList>
            <person name="Kim M.K."/>
        </authorList>
    </citation>
    <scope>NUCLEOTIDE SEQUENCE [LARGE SCALE GENOMIC DNA]</scope>
    <source>
        <strain evidence="2 3">BT594</strain>
    </source>
</reference>
<comment type="caution">
    <text evidence="2">The sequence shown here is derived from an EMBL/GenBank/DDBJ whole genome shotgun (WGS) entry which is preliminary data.</text>
</comment>